<dbReference type="EC" id="2.1.1.221" evidence="1"/>
<evidence type="ECO:0000259" key="12">
    <source>
        <dbReference type="PROSITE" id="PS51675"/>
    </source>
</evidence>
<evidence type="ECO:0000313" key="14">
    <source>
        <dbReference type="Proteomes" id="UP000006790"/>
    </source>
</evidence>
<accession>G8JQ28</accession>
<dbReference type="PANTHER" id="PTHR13563">
    <property type="entry name" value="TRNA (GUANINE-9-) METHYLTRANSFERASE"/>
    <property type="match status" value="1"/>
</dbReference>
<feature type="region of interest" description="Disordered" evidence="11">
    <location>
        <begin position="275"/>
        <end position="314"/>
    </location>
</feature>
<dbReference type="GO" id="GO:0005634">
    <property type="term" value="C:nucleus"/>
    <property type="evidence" value="ECO:0007669"/>
    <property type="project" value="TreeGrafter"/>
</dbReference>
<dbReference type="InterPro" id="IPR016653">
    <property type="entry name" value="TRM10/TRM10A"/>
</dbReference>
<dbReference type="AlphaFoldDB" id="G8JQ28"/>
<feature type="binding site" evidence="10">
    <location>
        <position position="200"/>
    </location>
    <ligand>
        <name>S-adenosyl-L-methionine</name>
        <dbReference type="ChEBI" id="CHEBI:59789"/>
    </ligand>
</feature>
<dbReference type="RefSeq" id="XP_003645308.1">
    <property type="nucleotide sequence ID" value="XM_003645260.1"/>
</dbReference>
<keyword evidence="3" id="KW-0489">Methyltransferase</keyword>
<dbReference type="GO" id="GO:0002939">
    <property type="term" value="P:tRNA N1-guanine methylation"/>
    <property type="evidence" value="ECO:0007669"/>
    <property type="project" value="EnsemblFungi"/>
</dbReference>
<dbReference type="HOGENOM" id="CLU_034384_1_0_1"/>
<keyword evidence="14" id="KW-1185">Reference proteome</keyword>
<proteinExistence type="predicted"/>
<evidence type="ECO:0000256" key="9">
    <source>
        <dbReference type="PIRSR" id="PIRSR016323-1"/>
    </source>
</evidence>
<evidence type="ECO:0000256" key="10">
    <source>
        <dbReference type="PIRSR" id="PIRSR016323-2"/>
    </source>
</evidence>
<dbReference type="OrthoDB" id="278300at2759"/>
<feature type="compositionally biased region" description="Basic and acidic residues" evidence="11">
    <location>
        <begin position="72"/>
        <end position="83"/>
    </location>
</feature>
<dbReference type="InterPro" id="IPR038459">
    <property type="entry name" value="MT_TRM10-typ_sf"/>
</dbReference>
<evidence type="ECO:0000256" key="2">
    <source>
        <dbReference type="ARBA" id="ARBA00020451"/>
    </source>
</evidence>
<dbReference type="GO" id="GO:0000049">
    <property type="term" value="F:tRNA binding"/>
    <property type="evidence" value="ECO:0007669"/>
    <property type="project" value="TreeGrafter"/>
</dbReference>
<dbReference type="InParanoid" id="G8JQ28"/>
<organism evidence="13 14">
    <name type="scientific">Eremothecium cymbalariae (strain CBS 270.75 / DBVPG 7215 / KCTC 17166 / NRRL Y-17582)</name>
    <name type="common">Yeast</name>
    <dbReference type="NCBI Taxonomy" id="931890"/>
    <lineage>
        <taxon>Eukaryota</taxon>
        <taxon>Fungi</taxon>
        <taxon>Dikarya</taxon>
        <taxon>Ascomycota</taxon>
        <taxon>Saccharomycotina</taxon>
        <taxon>Saccharomycetes</taxon>
        <taxon>Saccharomycetales</taxon>
        <taxon>Saccharomycetaceae</taxon>
        <taxon>Eremothecium</taxon>
    </lineage>
</organism>
<sequence>MEAKTDSRGDSGEILRQPALPPIPEGMSKSQWKKICKKQRFLDNKEKYAQIRKEKKQRAKENRKARLSHHLKNGEDVPEELKSPPRVNTNQVYSGVQIIIDCSFDDLMNDKEIISMSTQITRAYSSNRRQNHFAKIKVTSFNKRLKERFDVGLKDCNYQSWKNFEFVAEEELPNENVVYLTADTDEKLETLEPGTVYIIGGIVDKNRYKGLCYNKAEKLGIPTKRLPIDEYIKLSGRKVLTTTHVIQLMLKYFDNHNWKEAFESVLPQRKLNGIESAKPSKSSVQGVCTDKDNEKQENSSAQLDTDDELSEKLL</sequence>
<feature type="region of interest" description="Disordered" evidence="11">
    <location>
        <begin position="1"/>
        <end position="31"/>
    </location>
</feature>
<comment type="catalytic activity">
    <reaction evidence="8">
        <text>guanosine(9) in tRNA + S-adenosyl-L-methionine = N(1)-methylguanosine(9) in tRNA + S-adenosyl-L-homocysteine + H(+)</text>
        <dbReference type="Rhea" id="RHEA:43156"/>
        <dbReference type="Rhea" id="RHEA-COMP:10367"/>
        <dbReference type="Rhea" id="RHEA-COMP:10368"/>
        <dbReference type="ChEBI" id="CHEBI:15378"/>
        <dbReference type="ChEBI" id="CHEBI:57856"/>
        <dbReference type="ChEBI" id="CHEBI:59789"/>
        <dbReference type="ChEBI" id="CHEBI:73542"/>
        <dbReference type="ChEBI" id="CHEBI:74269"/>
        <dbReference type="EC" id="2.1.1.221"/>
    </reaction>
</comment>
<feature type="binding site" evidence="10">
    <location>
        <position position="226"/>
    </location>
    <ligand>
        <name>S-adenosyl-L-methionine</name>
        <dbReference type="ChEBI" id="CHEBI:59789"/>
    </ligand>
</feature>
<gene>
    <name evidence="13" type="ordered locus">Ecym_2793</name>
</gene>
<dbReference type="InterPro" id="IPR007356">
    <property type="entry name" value="tRNA_m1G_MeTrfase_euk"/>
</dbReference>
<evidence type="ECO:0000256" key="11">
    <source>
        <dbReference type="SAM" id="MobiDB-lite"/>
    </source>
</evidence>
<name>G8JQ28_ERECY</name>
<feature type="compositionally biased region" description="Acidic residues" evidence="11">
    <location>
        <begin position="304"/>
        <end position="314"/>
    </location>
</feature>
<dbReference type="GO" id="GO:0052905">
    <property type="term" value="F:tRNA (guanosine(9)-N1)-methyltransferase activity"/>
    <property type="evidence" value="ECO:0007669"/>
    <property type="project" value="UniProtKB-EC"/>
</dbReference>
<dbReference type="EMBL" id="CP002498">
    <property type="protein sequence ID" value="AET38491.1"/>
    <property type="molecule type" value="Genomic_DNA"/>
</dbReference>
<reference evidence="14" key="1">
    <citation type="journal article" date="2012" name="G3 (Bethesda)">
        <title>Pichia sorbitophila, an interspecies yeast hybrid reveals early steps of genome resolution following polyploidization.</title>
        <authorList>
            <person name="Leh Louis V."/>
            <person name="Despons L."/>
            <person name="Friedrich A."/>
            <person name="Martin T."/>
            <person name="Durrens P."/>
            <person name="Casaregola S."/>
            <person name="Neuveglise C."/>
            <person name="Fairhead C."/>
            <person name="Marck C."/>
            <person name="Cruz J.A."/>
            <person name="Straub M.L."/>
            <person name="Kugler V."/>
            <person name="Sacerdot C."/>
            <person name="Uzunov Z."/>
            <person name="Thierry A."/>
            <person name="Weiss S."/>
            <person name="Bleykasten C."/>
            <person name="De Montigny J."/>
            <person name="Jacques N."/>
            <person name="Jung P."/>
            <person name="Lemaire M."/>
            <person name="Mallet S."/>
            <person name="Morel G."/>
            <person name="Richard G.F."/>
            <person name="Sarkar A."/>
            <person name="Savel G."/>
            <person name="Schacherer J."/>
            <person name="Seret M.L."/>
            <person name="Talla E."/>
            <person name="Samson G."/>
            <person name="Jubin C."/>
            <person name="Poulain J."/>
            <person name="Vacherie B."/>
            <person name="Barbe V."/>
            <person name="Pelletier E."/>
            <person name="Sherman D.J."/>
            <person name="Westhof E."/>
            <person name="Weissenbach J."/>
            <person name="Baret P.V."/>
            <person name="Wincker P."/>
            <person name="Gaillardin C."/>
            <person name="Dujon B."/>
            <person name="Souciet J.L."/>
        </authorList>
    </citation>
    <scope>NUCLEOTIDE SEQUENCE [LARGE SCALE GENOMIC DNA]</scope>
    <source>
        <strain evidence="14">CBS 270.75 / DBVPG 7215 / KCTC 17166 / NRRL Y-17582</strain>
    </source>
</reference>
<feature type="compositionally biased region" description="Basic and acidic residues" evidence="11">
    <location>
        <begin position="1"/>
        <end position="13"/>
    </location>
</feature>
<dbReference type="STRING" id="931890.G8JQ28"/>
<evidence type="ECO:0000256" key="8">
    <source>
        <dbReference type="ARBA" id="ARBA00048434"/>
    </source>
</evidence>
<dbReference type="Gene3D" id="3.40.1280.30">
    <property type="match status" value="1"/>
</dbReference>
<evidence type="ECO:0000256" key="6">
    <source>
        <dbReference type="ARBA" id="ARBA00031792"/>
    </source>
</evidence>
<dbReference type="Proteomes" id="UP000006790">
    <property type="component" value="Chromosome 2"/>
</dbReference>
<feature type="region of interest" description="Disordered" evidence="11">
    <location>
        <begin position="52"/>
        <end position="86"/>
    </location>
</feature>
<evidence type="ECO:0000313" key="13">
    <source>
        <dbReference type="EMBL" id="AET38491.1"/>
    </source>
</evidence>
<protein>
    <recommendedName>
        <fullName evidence="2">tRNA (guanine(9)-N1)-methyltransferase</fullName>
        <ecNumber evidence="1">2.1.1.221</ecNumber>
    </recommendedName>
    <alternativeName>
        <fullName evidence="7">tRNA methyltransferase 10</fullName>
    </alternativeName>
    <alternativeName>
        <fullName evidence="6">tRNA(m1G9)-methyltransferase</fullName>
    </alternativeName>
</protein>
<evidence type="ECO:0000256" key="3">
    <source>
        <dbReference type="ARBA" id="ARBA00022603"/>
    </source>
</evidence>
<dbReference type="FunCoup" id="G8JQ28">
    <property type="interactions" value="747"/>
</dbReference>
<dbReference type="PANTHER" id="PTHR13563:SF13">
    <property type="entry name" value="TRNA METHYLTRANSFERASE 10 HOMOLOG A"/>
    <property type="match status" value="1"/>
</dbReference>
<keyword evidence="4" id="KW-0808">Transferase</keyword>
<feature type="active site" description="Proton acceptor" evidence="9">
    <location>
        <position position="204"/>
    </location>
</feature>
<evidence type="ECO:0000256" key="4">
    <source>
        <dbReference type="ARBA" id="ARBA00022679"/>
    </source>
</evidence>
<feature type="binding site" evidence="10">
    <location>
        <position position="180"/>
    </location>
    <ligand>
        <name>S-adenosyl-L-methionine</name>
        <dbReference type="ChEBI" id="CHEBI:59789"/>
    </ligand>
</feature>
<feature type="domain" description="SAM-dependent MTase TRM10-type" evidence="12">
    <location>
        <begin position="84"/>
        <end position="273"/>
    </location>
</feature>
<dbReference type="KEGG" id="erc:Ecym_2793"/>
<evidence type="ECO:0000256" key="5">
    <source>
        <dbReference type="ARBA" id="ARBA00022691"/>
    </source>
</evidence>
<dbReference type="eggNOG" id="KOG2967">
    <property type="taxonomic scope" value="Eukaryota"/>
</dbReference>
<dbReference type="GeneID" id="11468528"/>
<dbReference type="CDD" id="cd18089">
    <property type="entry name" value="SPOUT_Trm10-like"/>
    <property type="match status" value="1"/>
</dbReference>
<dbReference type="PIRSF" id="PIRSF016323">
    <property type="entry name" value="tRNA_m1G_mtfrase_met"/>
    <property type="match status" value="1"/>
</dbReference>
<dbReference type="PROSITE" id="PS51675">
    <property type="entry name" value="SAM_MT_TRM10"/>
    <property type="match status" value="1"/>
</dbReference>
<evidence type="ECO:0000256" key="7">
    <source>
        <dbReference type="ARBA" id="ARBA00032166"/>
    </source>
</evidence>
<feature type="binding site" evidence="10">
    <location>
        <position position="212"/>
    </location>
    <ligand>
        <name>S-adenosyl-L-methionine</name>
        <dbReference type="ChEBI" id="CHEBI:59789"/>
    </ligand>
</feature>
<evidence type="ECO:0000256" key="1">
    <source>
        <dbReference type="ARBA" id="ARBA00012797"/>
    </source>
</evidence>
<keyword evidence="5" id="KW-0949">S-adenosyl-L-methionine</keyword>
<dbReference type="OMA" id="FKKNDGW"/>
<dbReference type="InterPro" id="IPR028564">
    <property type="entry name" value="MT_TRM10-typ"/>
</dbReference>